<evidence type="ECO:0000313" key="1">
    <source>
        <dbReference type="EMBL" id="EWS76833.1"/>
    </source>
</evidence>
<dbReference type="OrthoDB" id="435860at2759"/>
<evidence type="ECO:0000313" key="2">
    <source>
        <dbReference type="Proteomes" id="UP000009168"/>
    </source>
</evidence>
<dbReference type="SUPFAM" id="SSF52047">
    <property type="entry name" value="RNI-like"/>
    <property type="match status" value="1"/>
</dbReference>
<dbReference type="EMBL" id="GG663095">
    <property type="protein sequence ID" value="EWS76833.1"/>
    <property type="molecule type" value="Genomic_DNA"/>
</dbReference>
<dbReference type="GeneID" id="24442556"/>
<dbReference type="RefSeq" id="XP_012650632.1">
    <property type="nucleotide sequence ID" value="XM_012795178.1"/>
</dbReference>
<feature type="non-terminal residue" evidence="1">
    <location>
        <position position="1"/>
    </location>
</feature>
<protein>
    <recommendedName>
        <fullName evidence="3">Kinase domain protein</fullName>
    </recommendedName>
</protein>
<dbReference type="Proteomes" id="UP000009168">
    <property type="component" value="Unassembled WGS sequence"/>
</dbReference>
<gene>
    <name evidence="1" type="ORF">TTHERM_002653336</name>
</gene>
<dbReference type="KEGG" id="tet:TTHERM_002653336"/>
<reference evidence="2" key="1">
    <citation type="journal article" date="2006" name="PLoS Biol.">
        <title>Macronuclear genome sequence of the ciliate Tetrahymena thermophila, a model eukaryote.</title>
        <authorList>
            <person name="Eisen J.A."/>
            <person name="Coyne R.S."/>
            <person name="Wu M."/>
            <person name="Wu D."/>
            <person name="Thiagarajan M."/>
            <person name="Wortman J.R."/>
            <person name="Badger J.H."/>
            <person name="Ren Q."/>
            <person name="Amedeo P."/>
            <person name="Jones K.M."/>
            <person name="Tallon L.J."/>
            <person name="Delcher A.L."/>
            <person name="Salzberg S.L."/>
            <person name="Silva J.C."/>
            <person name="Haas B.J."/>
            <person name="Majoros W.H."/>
            <person name="Farzad M."/>
            <person name="Carlton J.M."/>
            <person name="Smith R.K. Jr."/>
            <person name="Garg J."/>
            <person name="Pearlman R.E."/>
            <person name="Karrer K.M."/>
            <person name="Sun L."/>
            <person name="Manning G."/>
            <person name="Elde N.C."/>
            <person name="Turkewitz A.P."/>
            <person name="Asai D.J."/>
            <person name="Wilkes D.E."/>
            <person name="Wang Y."/>
            <person name="Cai H."/>
            <person name="Collins K."/>
            <person name="Stewart B.A."/>
            <person name="Lee S.R."/>
            <person name="Wilamowska K."/>
            <person name="Weinberg Z."/>
            <person name="Ruzzo W.L."/>
            <person name="Wloga D."/>
            <person name="Gaertig J."/>
            <person name="Frankel J."/>
            <person name="Tsao C.-C."/>
            <person name="Gorovsky M.A."/>
            <person name="Keeling P.J."/>
            <person name="Waller R.F."/>
            <person name="Patron N.J."/>
            <person name="Cherry J.M."/>
            <person name="Stover N.A."/>
            <person name="Krieger C.J."/>
            <person name="del Toro C."/>
            <person name="Ryder H.F."/>
            <person name="Williamson S.C."/>
            <person name="Barbeau R.A."/>
            <person name="Hamilton E.P."/>
            <person name="Orias E."/>
        </authorList>
    </citation>
    <scope>NUCLEOTIDE SEQUENCE [LARGE SCALE GENOMIC DNA]</scope>
    <source>
        <strain evidence="2">SB210</strain>
    </source>
</reference>
<keyword evidence="2" id="KW-1185">Reference proteome</keyword>
<name>W7XHQ8_TETTS</name>
<evidence type="ECO:0008006" key="3">
    <source>
        <dbReference type="Google" id="ProtNLM"/>
    </source>
</evidence>
<proteinExistence type="predicted"/>
<sequence>KISLNYLIYFDLNFKTDLNSQQIALFNLKRNNKIGDKGAQNIGLGLSNCTQLRNLIFCSDNNEEFLKSREIINCKNIKLLNI</sequence>
<organism evidence="1 2">
    <name type="scientific">Tetrahymena thermophila (strain SB210)</name>
    <dbReference type="NCBI Taxonomy" id="312017"/>
    <lineage>
        <taxon>Eukaryota</taxon>
        <taxon>Sar</taxon>
        <taxon>Alveolata</taxon>
        <taxon>Ciliophora</taxon>
        <taxon>Intramacronucleata</taxon>
        <taxon>Oligohymenophorea</taxon>
        <taxon>Hymenostomatida</taxon>
        <taxon>Tetrahymenina</taxon>
        <taxon>Tetrahymenidae</taxon>
        <taxon>Tetrahymena</taxon>
    </lineage>
</organism>
<dbReference type="AlphaFoldDB" id="W7XHQ8"/>
<dbReference type="InParanoid" id="W7XHQ8"/>
<feature type="non-terminal residue" evidence="1">
    <location>
        <position position="82"/>
    </location>
</feature>
<accession>W7XHQ8</accession>